<dbReference type="EMBL" id="CZBI01000005">
    <property type="protein sequence ID" value="CUQ33141.1"/>
    <property type="molecule type" value="Genomic_DNA"/>
</dbReference>
<sequence>MKTKLLFTLLLCSFYCVSCSNDVKIDAKENTVVEANYVKLNETLDLYSQNFVASHPTSVATRGRFWNWFKAVLLCDASGAALGGIVGGGGGALIGGILFSACAGSCAYVVPRPPLSDQMEMAIITEAPCLSLEDDSVGFLHNSIISEIAEENEGVFEDNLTTEEWMNLIIPKAEKYGCSVSESDKNTIISKMNEMPLSSELVQNDEQLVEYYKMKMPERAQQLDVIKTYVSTASQIMSKDDLKEYTEGCTRIISETQLPVEEQKALSSSVIVAENSALLWVESDEAITLKP</sequence>
<keyword evidence="1" id="KW-0732">Signal</keyword>
<evidence type="ECO:0008006" key="4">
    <source>
        <dbReference type="Google" id="ProtNLM"/>
    </source>
</evidence>
<proteinExistence type="predicted"/>
<feature type="chain" id="PRO_5008035791" description="Lipoprotein" evidence="1">
    <location>
        <begin position="21"/>
        <end position="291"/>
    </location>
</feature>
<reference evidence="2 3" key="1">
    <citation type="submission" date="2015-09" db="EMBL/GenBank/DDBJ databases">
        <authorList>
            <consortium name="Pathogen Informatics"/>
        </authorList>
    </citation>
    <scope>NUCLEOTIDE SEQUENCE [LARGE SCALE GENOMIC DNA]</scope>
    <source>
        <strain evidence="2 3">2789STDY5834945</strain>
    </source>
</reference>
<evidence type="ECO:0000313" key="3">
    <source>
        <dbReference type="Proteomes" id="UP000095541"/>
    </source>
</evidence>
<feature type="signal peptide" evidence="1">
    <location>
        <begin position="1"/>
        <end position="20"/>
    </location>
</feature>
<evidence type="ECO:0000313" key="2">
    <source>
        <dbReference type="EMBL" id="CUQ33141.1"/>
    </source>
</evidence>
<organism evidence="2 3">
    <name type="scientific">Bacteroides thetaiotaomicron</name>
    <dbReference type="NCBI Taxonomy" id="818"/>
    <lineage>
        <taxon>Bacteria</taxon>
        <taxon>Pseudomonadati</taxon>
        <taxon>Bacteroidota</taxon>
        <taxon>Bacteroidia</taxon>
        <taxon>Bacteroidales</taxon>
        <taxon>Bacteroidaceae</taxon>
        <taxon>Bacteroides</taxon>
    </lineage>
</organism>
<protein>
    <recommendedName>
        <fullName evidence="4">Lipoprotein</fullName>
    </recommendedName>
</protein>
<dbReference type="AlphaFoldDB" id="A0A174VIV6"/>
<name>A0A174VIV6_BACT4</name>
<accession>A0A174VIV6</accession>
<gene>
    <name evidence="2" type="ORF">ERS852557_03641</name>
</gene>
<dbReference type="RefSeq" id="WP_055220663.1">
    <property type="nucleotide sequence ID" value="NZ_CZBI01000005.1"/>
</dbReference>
<dbReference type="Proteomes" id="UP000095541">
    <property type="component" value="Unassembled WGS sequence"/>
</dbReference>
<evidence type="ECO:0000256" key="1">
    <source>
        <dbReference type="SAM" id="SignalP"/>
    </source>
</evidence>